<feature type="chain" id="PRO_5037781646" evidence="3">
    <location>
        <begin position="30"/>
        <end position="583"/>
    </location>
</feature>
<comment type="similarity">
    <text evidence="1">Belongs to the BPI/LBP/Plunc superfamily. BPI/LBP family.</text>
</comment>
<organism evidence="5 6">
    <name type="scientific">Acrobeloides nanus</name>
    <dbReference type="NCBI Taxonomy" id="290746"/>
    <lineage>
        <taxon>Eukaryota</taxon>
        <taxon>Metazoa</taxon>
        <taxon>Ecdysozoa</taxon>
        <taxon>Nematoda</taxon>
        <taxon>Chromadorea</taxon>
        <taxon>Rhabditida</taxon>
        <taxon>Tylenchina</taxon>
        <taxon>Cephalobomorpha</taxon>
        <taxon>Cephaloboidea</taxon>
        <taxon>Cephalobidae</taxon>
        <taxon>Acrobeloides</taxon>
    </lineage>
</organism>
<dbReference type="InterPro" id="IPR032942">
    <property type="entry name" value="BPI/LBP/Plunc"/>
</dbReference>
<evidence type="ECO:0000256" key="2">
    <source>
        <dbReference type="ARBA" id="ARBA00023157"/>
    </source>
</evidence>
<feature type="signal peptide" evidence="3">
    <location>
        <begin position="1"/>
        <end position="29"/>
    </location>
</feature>
<dbReference type="GO" id="GO:0008289">
    <property type="term" value="F:lipid binding"/>
    <property type="evidence" value="ECO:0007669"/>
    <property type="project" value="InterPro"/>
</dbReference>
<evidence type="ECO:0000313" key="5">
    <source>
        <dbReference type="Proteomes" id="UP000887540"/>
    </source>
</evidence>
<keyword evidence="3" id="KW-0732">Signal</keyword>
<evidence type="ECO:0000256" key="1">
    <source>
        <dbReference type="ARBA" id="ARBA00007292"/>
    </source>
</evidence>
<accession>A0A914DNB3</accession>
<dbReference type="PANTHER" id="PTHR10504">
    <property type="entry name" value="BACTERICIDAL PERMEABILITY-INCREASING BPI PROTEIN-RELATED"/>
    <property type="match status" value="1"/>
</dbReference>
<protein>
    <submittedName>
        <fullName evidence="6">Lipid-binding serum glycoprotein C-terminal domain-containing protein</fullName>
    </submittedName>
</protein>
<dbReference type="Gene3D" id="3.15.10.10">
    <property type="entry name" value="Bactericidal permeability-increasing protein, domain 1"/>
    <property type="match status" value="1"/>
</dbReference>
<feature type="domain" description="Lipid-binding serum glycoprotein C-terminal" evidence="4">
    <location>
        <begin position="348"/>
        <end position="546"/>
    </location>
</feature>
<evidence type="ECO:0000256" key="3">
    <source>
        <dbReference type="SAM" id="SignalP"/>
    </source>
</evidence>
<dbReference type="WBParaSite" id="ACRNAN_scaffold325.g12395.t1">
    <property type="protein sequence ID" value="ACRNAN_scaffold325.g12395.t1"/>
    <property type="gene ID" value="ACRNAN_scaffold325.g12395"/>
</dbReference>
<dbReference type="Pfam" id="PF02886">
    <property type="entry name" value="LBP_BPI_CETP_C"/>
    <property type="match status" value="1"/>
</dbReference>
<dbReference type="PANTHER" id="PTHR10504:SF136">
    <property type="entry name" value="NOSE RESISTANT TO FLUOXETINE PROTEIN 5"/>
    <property type="match status" value="1"/>
</dbReference>
<evidence type="ECO:0000313" key="6">
    <source>
        <dbReference type="WBParaSite" id="ACRNAN_scaffold325.g12395.t1"/>
    </source>
</evidence>
<dbReference type="SUPFAM" id="SSF55394">
    <property type="entry name" value="Bactericidal permeability-increasing protein, BPI"/>
    <property type="match status" value="2"/>
</dbReference>
<dbReference type="AlphaFoldDB" id="A0A914DNB3"/>
<keyword evidence="2" id="KW-1015">Disulfide bond</keyword>
<evidence type="ECO:0000259" key="4">
    <source>
        <dbReference type="SMART" id="SM00329"/>
    </source>
</evidence>
<dbReference type="GO" id="GO:0005615">
    <property type="term" value="C:extracellular space"/>
    <property type="evidence" value="ECO:0007669"/>
    <property type="project" value="TreeGrafter"/>
</dbReference>
<reference evidence="6" key="1">
    <citation type="submission" date="2022-11" db="UniProtKB">
        <authorList>
            <consortium name="WormBaseParasite"/>
        </authorList>
    </citation>
    <scope>IDENTIFICATION</scope>
</reference>
<dbReference type="InterPro" id="IPR017942">
    <property type="entry name" value="Lipid-bd_serum_glycop_N"/>
</dbReference>
<dbReference type="Gene3D" id="3.15.20.10">
    <property type="entry name" value="Bactericidal permeability-increasing protein, domain 2"/>
    <property type="match status" value="1"/>
</dbReference>
<dbReference type="InterPro" id="IPR001124">
    <property type="entry name" value="Lipid-bd_serum_glycop_C"/>
</dbReference>
<dbReference type="SMART" id="SM00329">
    <property type="entry name" value="BPI2"/>
    <property type="match status" value="1"/>
</dbReference>
<dbReference type="Proteomes" id="UP000887540">
    <property type="component" value="Unplaced"/>
</dbReference>
<sequence>MFGKKNRQIHFSIYLFYFLLVFLSISIKAQDREENDHATIKPQINAGPINPSHRLRPYQILAIIDKNEKSAGIYSRFSQKGVNHLTELASDVLPEILQRMVLPTIEQAGLRIKNIVITRFDRPDIRAKYISGHGVEIKVTLPMLQINGEFKLNFLFAIKGQLRAVMQNLTIGMKVHIHRDMITHTTNVTVYECKVVTHVPIEFKFFGPTAAGMGMFEEKIGSAIQKGLSENVCLVPGLVKTFLEAKRKEILTKFDTNDLPSTTKTVGPLFENYLCGIDTTKTPDQENPIDKLEESIANSGIWGPDLTLTFPPTFSDQGVIVGIDGGIVLNGEKTPDTVARPKFSNGIVVRDQMLSLIVNEYVPNTFLYHLYNKNLGTIHASFNVRDKAPGGLKSLAKLACPDCKILVEANLTSLPALDIDDNGIAVTINGIIDLKFLRENLSSELVGAEGKVRVRVKPRFRQRKIYSEISMTDVDFNIYKIGMNGIFANTARKLLDFIVLNAIWPKIQNRLRFLIDQRGIELPKICGVELNNLHIDYIRHAVVLSTDFTVDKNHLLHSFKQFMDDDLRNTETVKELNKKFHYL</sequence>
<proteinExistence type="inferred from homology"/>
<keyword evidence="5" id="KW-1185">Reference proteome</keyword>
<name>A0A914DNB3_9BILA</name>
<dbReference type="Pfam" id="PF01273">
    <property type="entry name" value="LBP_BPI_CETP"/>
    <property type="match status" value="1"/>
</dbReference>
<dbReference type="InterPro" id="IPR017943">
    <property type="entry name" value="Bactericidal_perm-incr_a/b_dom"/>
</dbReference>